<feature type="domain" description="Transposase IS116/IS110/IS902 C-terminal" evidence="1">
    <location>
        <begin position="1"/>
        <end position="35"/>
    </location>
</feature>
<reference evidence="2 3" key="1">
    <citation type="journal article" date="2024" name="Proc. Natl. Acad. Sci. U.S.A.">
        <title>The evolutionary genomics of adaptation to stress in wild rhizobium bacteria.</title>
        <authorList>
            <person name="Kehlet-Delgado H."/>
            <person name="Montoya A.P."/>
            <person name="Jensen K.T."/>
            <person name="Wendlandt C.E."/>
            <person name="Dexheimer C."/>
            <person name="Roberts M."/>
            <person name="Torres Martinez L."/>
            <person name="Friesen M.L."/>
            <person name="Griffitts J.S."/>
            <person name="Porter S.S."/>
        </authorList>
    </citation>
    <scope>NUCLEOTIDE SEQUENCE [LARGE SCALE GENOMIC DNA]</scope>
    <source>
        <strain evidence="2 3">M0641</strain>
    </source>
</reference>
<dbReference type="Pfam" id="PF02371">
    <property type="entry name" value="Transposase_20"/>
    <property type="match status" value="1"/>
</dbReference>
<name>A0ABV1Z6K9_9HYPH</name>
<comment type="caution">
    <text evidence="2">The sequence shown here is derived from an EMBL/GenBank/DDBJ whole genome shotgun (WGS) entry which is preliminary data.</text>
</comment>
<evidence type="ECO:0000259" key="1">
    <source>
        <dbReference type="Pfam" id="PF02371"/>
    </source>
</evidence>
<keyword evidence="3" id="KW-1185">Reference proteome</keyword>
<organism evidence="2 3">
    <name type="scientific">Mesorhizobium caraganae</name>
    <dbReference type="NCBI Taxonomy" id="483206"/>
    <lineage>
        <taxon>Bacteria</taxon>
        <taxon>Pseudomonadati</taxon>
        <taxon>Pseudomonadota</taxon>
        <taxon>Alphaproteobacteria</taxon>
        <taxon>Hyphomicrobiales</taxon>
        <taxon>Phyllobacteriaceae</taxon>
        <taxon>Mesorhizobium</taxon>
    </lineage>
</organism>
<evidence type="ECO:0000313" key="2">
    <source>
        <dbReference type="EMBL" id="MER9407653.1"/>
    </source>
</evidence>
<protein>
    <submittedName>
        <fullName evidence="2">IS110 family transposase</fullName>
    </submittedName>
</protein>
<evidence type="ECO:0000313" key="3">
    <source>
        <dbReference type="Proteomes" id="UP001433071"/>
    </source>
</evidence>
<dbReference type="EMBL" id="JAMYQB010000028">
    <property type="protein sequence ID" value="MER9407653.1"/>
    <property type="molecule type" value="Genomic_DNA"/>
</dbReference>
<accession>A0ABV1Z6K9</accession>
<gene>
    <name evidence="2" type="ORF">NKI36_26885</name>
</gene>
<dbReference type="InterPro" id="IPR003346">
    <property type="entry name" value="Transposase_20"/>
</dbReference>
<dbReference type="Proteomes" id="UP001433071">
    <property type="component" value="Unassembled WGS sequence"/>
</dbReference>
<sequence>MTIPGAHMTVALAMKAAIGDVTRFDEPQKLVSYLGPRGQQLLAAGAHHRGGHGQSTISRM</sequence>
<dbReference type="RefSeq" id="WP_352561673.1">
    <property type="nucleotide sequence ID" value="NZ_JAMYQB010000028.1"/>
</dbReference>
<proteinExistence type="predicted"/>